<reference evidence="9 11" key="1">
    <citation type="submission" date="2017-01" db="EMBL/GenBank/DDBJ databases">
        <title>First report of the plasmid-mediated mcr-1 gene in Citrobacter freudii.</title>
        <authorList>
            <person name="Liu J."/>
            <person name="Yang Y."/>
            <person name="Li Y."/>
            <person name="Liu D."/>
            <person name="Tuo H."/>
            <person name="Davis M."/>
            <person name="Zhang A."/>
        </authorList>
    </citation>
    <scope>NUCLEOTIDE SEQUENCE [LARGE SCALE GENOMIC DNA]</scope>
    <source>
        <strain evidence="9 11">SCC4</strain>
    </source>
</reference>
<protein>
    <recommendedName>
        <fullName evidence="4">Flagellar brake protein YcgR</fullName>
    </recommendedName>
    <alternativeName>
        <fullName evidence="4">Cyclic di-GMP binding protein YcgR</fullName>
    </alternativeName>
</protein>
<keyword evidence="10" id="KW-0282">Flagellum</keyword>
<evidence type="ECO:0000313" key="10">
    <source>
        <dbReference type="EMBL" id="OQM40526.1"/>
    </source>
</evidence>
<keyword evidence="3 4" id="KW-0975">Bacterial flagellum</keyword>
<dbReference type="Proteomes" id="UP000185597">
    <property type="component" value="Unassembled WGS sequence"/>
</dbReference>
<evidence type="ECO:0000256" key="2">
    <source>
        <dbReference type="ARBA" id="ARBA00022741"/>
    </source>
</evidence>
<dbReference type="EMBL" id="JACXSK010000024">
    <property type="protein sequence ID" value="MBD3125675.1"/>
    <property type="molecule type" value="Genomic_DNA"/>
</dbReference>
<feature type="domain" description="PilZ" evidence="5">
    <location>
        <begin position="112"/>
        <end position="229"/>
    </location>
</feature>
<dbReference type="HAMAP" id="MF_01457">
    <property type="entry name" value="YcgR"/>
    <property type="match status" value="1"/>
</dbReference>
<evidence type="ECO:0000256" key="3">
    <source>
        <dbReference type="ARBA" id="ARBA00023143"/>
    </source>
</evidence>
<reference evidence="8" key="3">
    <citation type="submission" date="2020-09" db="EMBL/GenBank/DDBJ databases">
        <title>Characterization of IncC plasmids in Enterobacterales of food-producing animals originating from China.</title>
        <authorList>
            <person name="Zhang Y."/>
            <person name="Lei C.-W."/>
        </authorList>
    </citation>
    <scope>NUCLEOTIDE SEQUENCE</scope>
    <source>
        <strain evidence="8">CC1</strain>
    </source>
</reference>
<dbReference type="OrthoDB" id="5572581at2"/>
<dbReference type="InterPro" id="IPR009875">
    <property type="entry name" value="PilZ_domain"/>
</dbReference>
<keyword evidence="1 4" id="KW-0973">c-di-GMP</keyword>
<comment type="function">
    <text evidence="4">Acts as a flagellar brake, regulating swimming and swarming in a bis-(3'-5') cyclic diguanylic acid (c-di-GMP)-dependent manner. Binds 1 c-di-GMP dimer per subunit. Increasing levels of c-di-GMP lead to decreased motility.</text>
</comment>
<dbReference type="Proteomes" id="UP001058317">
    <property type="component" value="Chromosome"/>
</dbReference>
<dbReference type="InterPro" id="IPR009926">
    <property type="entry name" value="T3SS_YcgR_PilZN"/>
</dbReference>
<comment type="subunit">
    <text evidence="4">Monomer. Interacts with the flagellar basal bodies.</text>
</comment>
<dbReference type="Pfam" id="PF07238">
    <property type="entry name" value="PilZ"/>
    <property type="match status" value="1"/>
</dbReference>
<dbReference type="EMBL" id="AP026382">
    <property type="protein sequence ID" value="BDN97652.1"/>
    <property type="molecule type" value="Genomic_DNA"/>
</dbReference>
<dbReference type="GO" id="GO:0071973">
    <property type="term" value="P:bacterial-type flagellum-dependent cell motility"/>
    <property type="evidence" value="ECO:0007669"/>
    <property type="project" value="UniProtKB-UniRule"/>
</dbReference>
<keyword evidence="2 4" id="KW-0547">Nucleotide-binding</keyword>
<dbReference type="InterPro" id="IPR012349">
    <property type="entry name" value="Split_barrel_FMN-bd"/>
</dbReference>
<dbReference type="Gene3D" id="2.40.10.220">
    <property type="entry name" value="predicted glycosyltransferase like domains"/>
    <property type="match status" value="1"/>
</dbReference>
<evidence type="ECO:0000313" key="7">
    <source>
        <dbReference type="EMBL" id="BDN97652.1"/>
    </source>
</evidence>
<dbReference type="Proteomes" id="UP000605024">
    <property type="component" value="Unassembled WGS sequence"/>
</dbReference>
<keyword evidence="10" id="KW-0969">Cilium</keyword>
<dbReference type="Gene3D" id="2.30.110.10">
    <property type="entry name" value="Electron Transport, Fmn-binding Protein, Chain A"/>
    <property type="match status" value="1"/>
</dbReference>
<reference evidence="7" key="4">
    <citation type="submission" date="2022-07" db="EMBL/GenBank/DDBJ databases">
        <title>Complete genome sequence of carbapenem-resistant Citrobacter spp. in Japan.</title>
        <authorList>
            <person name="Maehana S."/>
            <person name="Suzuki M."/>
            <person name="Kitasato H."/>
        </authorList>
    </citation>
    <scope>NUCLEOTIDE SEQUENCE</scope>
    <source>
        <strain evidence="7">KAM621</strain>
    </source>
</reference>
<gene>
    <name evidence="4 7" type="primary">ycgR</name>
    <name evidence="9" type="ORF">BWD41_18115</name>
    <name evidence="10" type="ORF">BZK42_18360</name>
    <name evidence="8" type="ORF">ID160_23760</name>
    <name evidence="7" type="ORF">KAM621c_27570</name>
</gene>
<evidence type="ECO:0000256" key="4">
    <source>
        <dbReference type="HAMAP-Rule" id="MF_01457"/>
    </source>
</evidence>
<dbReference type="EMBL" id="MTCP01000009">
    <property type="protein sequence ID" value="OLY67820.1"/>
    <property type="molecule type" value="Genomic_DNA"/>
</dbReference>
<dbReference type="Proteomes" id="UP000192573">
    <property type="component" value="Unassembled WGS sequence"/>
</dbReference>
<evidence type="ECO:0000259" key="6">
    <source>
        <dbReference type="Pfam" id="PF07317"/>
    </source>
</evidence>
<comment type="similarity">
    <text evidence="4">Belongs to the YcgR family.</text>
</comment>
<evidence type="ECO:0000313" key="9">
    <source>
        <dbReference type="EMBL" id="OLY67820.1"/>
    </source>
</evidence>
<keyword evidence="10" id="KW-0966">Cell projection</keyword>
<feature type="domain" description="Type III secretion system flagellar brake protein YcgR PilZN" evidence="6">
    <location>
        <begin position="8"/>
        <end position="109"/>
    </location>
</feature>
<evidence type="ECO:0000256" key="1">
    <source>
        <dbReference type="ARBA" id="ARBA00022636"/>
    </source>
</evidence>
<evidence type="ECO:0000259" key="5">
    <source>
        <dbReference type="Pfam" id="PF07238"/>
    </source>
</evidence>
<dbReference type="InterPro" id="IPR023787">
    <property type="entry name" value="T3SS_YcgR"/>
</dbReference>
<reference evidence="10 12" key="2">
    <citation type="submission" date="2017-03" db="EMBL/GenBank/DDBJ databases">
        <authorList>
            <person name="Afonso C.L."/>
            <person name="Miller P.J."/>
            <person name="Scott M.A."/>
            <person name="Spackman E."/>
            <person name="Goraichik I."/>
            <person name="Dimitrov K.M."/>
            <person name="Suarez D.L."/>
            <person name="Swayne D.E."/>
        </authorList>
    </citation>
    <scope>NUCLEOTIDE SEQUENCE [LARGE SCALE GENOMIC DNA]</scope>
    <source>
        <strain evidence="10 12">ATCC 51113</strain>
    </source>
</reference>
<dbReference type="GO" id="GO:0071945">
    <property type="term" value="P:regulation of bacterial-type flagellum-dependent cell motility by regulation of motor speed"/>
    <property type="evidence" value="ECO:0007669"/>
    <property type="project" value="UniProtKB-UniRule"/>
</dbReference>
<evidence type="ECO:0000313" key="11">
    <source>
        <dbReference type="Proteomes" id="UP000185597"/>
    </source>
</evidence>
<comment type="subcellular location">
    <subcellularLocation>
        <location evidence="4">Bacterial flagellum basal body</location>
    </subcellularLocation>
</comment>
<dbReference type="GO" id="GO:0009425">
    <property type="term" value="C:bacterial-type flagellum basal body"/>
    <property type="evidence" value="ECO:0007669"/>
    <property type="project" value="UniProtKB-SubCell"/>
</dbReference>
<proteinExistence type="inferred from homology"/>
<sequence>MSNYNEQFLKQNPLAVLGVLRDLNSQQVPLRISWSGGQFISKILAVSPDELIMDFGSQEYENQAVQRANQITIIAETQGAKVEFTLPQLKKGEYQRLPAFISSLPPSLWFVQRREYFRIGAPLHPPYRCTVKMPDNSTLCFRLFDLSLGGMGGLLETAKPEGLVEGMRFSQVELNMEQWGVYQVDAQLISISERKVIDGKNETITTPRLSFRFLNVGPAVERNLQRIIFSLEREAREKSNKVRD</sequence>
<dbReference type="AlphaFoldDB" id="A0A1R0FT32"/>
<evidence type="ECO:0000313" key="12">
    <source>
        <dbReference type="Proteomes" id="UP000192573"/>
    </source>
</evidence>
<organism evidence="10 12">
    <name type="scientific">Citrobacter braakii</name>
    <dbReference type="NCBI Taxonomy" id="57706"/>
    <lineage>
        <taxon>Bacteria</taxon>
        <taxon>Pseudomonadati</taxon>
        <taxon>Pseudomonadota</taxon>
        <taxon>Gammaproteobacteria</taxon>
        <taxon>Enterobacterales</taxon>
        <taxon>Enterobacteriaceae</taxon>
        <taxon>Citrobacter</taxon>
        <taxon>Citrobacter freundii complex</taxon>
    </lineage>
</organism>
<dbReference type="Pfam" id="PF07317">
    <property type="entry name" value="PilZN"/>
    <property type="match status" value="1"/>
</dbReference>
<accession>A0A1R0FT32</accession>
<dbReference type="RefSeq" id="WP_016153364.1">
    <property type="nucleotide sequence ID" value="NZ_AP026382.1"/>
</dbReference>
<name>A0A1R0FT32_CITBR</name>
<dbReference type="EMBL" id="NAEW01000009">
    <property type="protein sequence ID" value="OQM40526.1"/>
    <property type="molecule type" value="Genomic_DNA"/>
</dbReference>
<dbReference type="GO" id="GO:0035438">
    <property type="term" value="F:cyclic-di-GMP binding"/>
    <property type="evidence" value="ECO:0007669"/>
    <property type="project" value="UniProtKB-UniRule"/>
</dbReference>
<evidence type="ECO:0000313" key="8">
    <source>
        <dbReference type="EMBL" id="MBD3125675.1"/>
    </source>
</evidence>